<dbReference type="Proteomes" id="UP001595867">
    <property type="component" value="Unassembled WGS sequence"/>
</dbReference>
<evidence type="ECO:0008006" key="4">
    <source>
        <dbReference type="Google" id="ProtNLM"/>
    </source>
</evidence>
<evidence type="ECO:0000313" key="2">
    <source>
        <dbReference type="EMBL" id="MFC4066077.1"/>
    </source>
</evidence>
<dbReference type="EMBL" id="JBHSBL010000014">
    <property type="protein sequence ID" value="MFC4066077.1"/>
    <property type="molecule type" value="Genomic_DNA"/>
</dbReference>
<keyword evidence="1" id="KW-0732">Signal</keyword>
<reference evidence="3" key="1">
    <citation type="journal article" date="2019" name="Int. J. Syst. Evol. Microbiol.">
        <title>The Global Catalogue of Microorganisms (GCM) 10K type strain sequencing project: providing services to taxonomists for standard genome sequencing and annotation.</title>
        <authorList>
            <consortium name="The Broad Institute Genomics Platform"/>
            <consortium name="The Broad Institute Genome Sequencing Center for Infectious Disease"/>
            <person name="Wu L."/>
            <person name="Ma J."/>
        </authorList>
    </citation>
    <scope>NUCLEOTIDE SEQUENCE [LARGE SCALE GENOMIC DNA]</scope>
    <source>
        <strain evidence="3">TBRC 5832</strain>
    </source>
</reference>
<comment type="caution">
    <text evidence="2">The sequence shown here is derived from an EMBL/GenBank/DDBJ whole genome shotgun (WGS) entry which is preliminary data.</text>
</comment>
<keyword evidence="3" id="KW-1185">Reference proteome</keyword>
<sequence>MKAAGRRYGLAVLAVGVLVVAAGCDFPDAEDDARTAAAESARRGLDDFRDGFDYQLRQAAGETWAGQKLRDEIEPGLRDRGGDSRLLSITADGRQVAAQFAVRGKGAGGGGGTYEEFFWVTCASVTGAPSPDPASQVEAIPCPADFSPADVWGGVDAIGPLPAD</sequence>
<proteinExistence type="predicted"/>
<feature type="chain" id="PRO_5046084762" description="Lipoprotein" evidence="1">
    <location>
        <begin position="22"/>
        <end position="164"/>
    </location>
</feature>
<name>A0ABV8IPL3_9ACTN</name>
<feature type="signal peptide" evidence="1">
    <location>
        <begin position="1"/>
        <end position="21"/>
    </location>
</feature>
<gene>
    <name evidence="2" type="ORF">ACFO0C_14155</name>
</gene>
<dbReference type="PROSITE" id="PS51257">
    <property type="entry name" value="PROKAR_LIPOPROTEIN"/>
    <property type="match status" value="1"/>
</dbReference>
<accession>A0ABV8IPL3</accession>
<organism evidence="2 3">
    <name type="scientific">Actinoplanes subglobosus</name>
    <dbReference type="NCBI Taxonomy" id="1547892"/>
    <lineage>
        <taxon>Bacteria</taxon>
        <taxon>Bacillati</taxon>
        <taxon>Actinomycetota</taxon>
        <taxon>Actinomycetes</taxon>
        <taxon>Micromonosporales</taxon>
        <taxon>Micromonosporaceae</taxon>
        <taxon>Actinoplanes</taxon>
    </lineage>
</organism>
<evidence type="ECO:0000313" key="3">
    <source>
        <dbReference type="Proteomes" id="UP001595867"/>
    </source>
</evidence>
<evidence type="ECO:0000256" key="1">
    <source>
        <dbReference type="SAM" id="SignalP"/>
    </source>
</evidence>
<dbReference type="RefSeq" id="WP_378067051.1">
    <property type="nucleotide sequence ID" value="NZ_JBHSBL010000014.1"/>
</dbReference>
<protein>
    <recommendedName>
        <fullName evidence="4">Lipoprotein</fullName>
    </recommendedName>
</protein>